<keyword evidence="2" id="KW-1185">Reference proteome</keyword>
<feature type="non-terminal residue" evidence="1">
    <location>
        <position position="1"/>
    </location>
</feature>
<reference evidence="1" key="1">
    <citation type="submission" date="2021-06" db="EMBL/GenBank/DDBJ databases">
        <authorList>
            <person name="Hodson N. C."/>
            <person name="Mongue J. A."/>
            <person name="Jaron S. K."/>
        </authorList>
    </citation>
    <scope>NUCLEOTIDE SEQUENCE</scope>
</reference>
<accession>A0A8J2KBI2</accession>
<evidence type="ECO:0000313" key="2">
    <source>
        <dbReference type="Proteomes" id="UP000708208"/>
    </source>
</evidence>
<gene>
    <name evidence="1" type="ORF">AFUS01_LOCUS21656</name>
</gene>
<name>A0A8J2KBI2_9HEXA</name>
<proteinExistence type="predicted"/>
<sequence>GEFFLCSALQSYQQLTVQSVAEKLSDCITHFIQLTQPFDYSTVTAPFVLSIFSWSNISDSNKSNYDFQTDSSNSVLLQSRFVFKAQHLQCIAHMVFTGTRDFRVEDTKGGPPGTDPIYTWMEYVIEACATTSKMVLVLDPNVSPSAFFFTIVNLVKTKVNYIPTFALYPNDDDGTQFSGFYNCWYPTQCYLNFTCSPKECFETMETTFQNYAHSGKNSAWVFHDSQTAKTFFTSFGSKFRVNQLKTTIYSGKGTKSRSPFEHAENQSWGLPETIYDYIVGDQVLNLSDRVTANMDPNIFMQAGEGGDGRQTVGEKHCRVSCQADVISFSYQSNHDEVGYVDEDMRKHEHGLEFECVSHRDLEMVIEQNLTTSKTMLVVFSYEFLYYWNIVKQKTAKMRKKFGHNFKTKNDKYLGQPVSILVTNLLPEKYNFAAKRVHSMLTSGLFWFWEKWDKIRFPKCLENKTNKFEIVNSILPLSMDSSVVLTIVALFLSNSVSALIFISEVLIQRILTTTQRSSPALNSFNRFHLIENFNPKIIFSTSEVNQFFSYSFKAHDVTVVYSLLNETLIIATITGSRFEDNKSIVNWVNAIYRDEAGFLRMVLILREYSVHSTFLNELVLNIRYFSTYVPIFVIFPSKTKNIDSYISGYYVCWYESNCQVKFECLASDCVNTFDSTFNQVTNFGRKSFWELIIWSTNKRYVCKDGSKGPFKNQIVSRQNGARSRNPFTRVKPRGLLETTFDFLTADLDCNISIPSLTVGRFFDLSMGKIEFAQGGPDLSSRLNQSSSLNRFLETYVDNGGTLNTTRSLVTLLSI</sequence>
<dbReference type="Proteomes" id="UP000708208">
    <property type="component" value="Unassembled WGS sequence"/>
</dbReference>
<dbReference type="EMBL" id="CAJVCH010244897">
    <property type="protein sequence ID" value="CAG7733198.1"/>
    <property type="molecule type" value="Genomic_DNA"/>
</dbReference>
<dbReference type="AlphaFoldDB" id="A0A8J2KBI2"/>
<organism evidence="1 2">
    <name type="scientific">Allacma fusca</name>
    <dbReference type="NCBI Taxonomy" id="39272"/>
    <lineage>
        <taxon>Eukaryota</taxon>
        <taxon>Metazoa</taxon>
        <taxon>Ecdysozoa</taxon>
        <taxon>Arthropoda</taxon>
        <taxon>Hexapoda</taxon>
        <taxon>Collembola</taxon>
        <taxon>Symphypleona</taxon>
        <taxon>Sminthuridae</taxon>
        <taxon>Allacma</taxon>
    </lineage>
</organism>
<evidence type="ECO:0000313" key="1">
    <source>
        <dbReference type="EMBL" id="CAG7733198.1"/>
    </source>
</evidence>
<comment type="caution">
    <text evidence="1">The sequence shown here is derived from an EMBL/GenBank/DDBJ whole genome shotgun (WGS) entry which is preliminary data.</text>
</comment>
<protein>
    <submittedName>
        <fullName evidence="1">Uncharacterized protein</fullName>
    </submittedName>
</protein>